<dbReference type="Gene3D" id="1.20.58.220">
    <property type="entry name" value="Phosphate transport system protein phou homolog 2, domain 2"/>
    <property type="match status" value="1"/>
</dbReference>
<dbReference type="InterPro" id="IPR026022">
    <property type="entry name" value="PhoU_dom"/>
</dbReference>
<feature type="non-terminal residue" evidence="2">
    <location>
        <position position="71"/>
    </location>
</feature>
<feature type="non-terminal residue" evidence="2">
    <location>
        <position position="1"/>
    </location>
</feature>
<feature type="domain" description="PhoU" evidence="1">
    <location>
        <begin position="1"/>
        <end position="70"/>
    </location>
</feature>
<accession>A0A382HMM2</accession>
<organism evidence="2">
    <name type="scientific">marine metagenome</name>
    <dbReference type="NCBI Taxonomy" id="408172"/>
    <lineage>
        <taxon>unclassified sequences</taxon>
        <taxon>metagenomes</taxon>
        <taxon>ecological metagenomes</taxon>
    </lineage>
</organism>
<evidence type="ECO:0000259" key="1">
    <source>
        <dbReference type="Pfam" id="PF01895"/>
    </source>
</evidence>
<dbReference type="Pfam" id="PF01895">
    <property type="entry name" value="PhoU"/>
    <property type="match status" value="1"/>
</dbReference>
<evidence type="ECO:0000313" key="2">
    <source>
        <dbReference type="EMBL" id="SVB88548.1"/>
    </source>
</evidence>
<gene>
    <name evidence="2" type="ORF">METZ01_LOCUS241402</name>
</gene>
<dbReference type="InterPro" id="IPR038078">
    <property type="entry name" value="PhoU-like_sf"/>
</dbReference>
<proteinExistence type="predicted"/>
<sequence>MMETNGKMYAASVESLRQSDTAEIKIDIYALDKEINKAERDVRKKVMKHLILSGDAQLTSGLALVSVVIDI</sequence>
<reference evidence="2" key="1">
    <citation type="submission" date="2018-05" db="EMBL/GenBank/DDBJ databases">
        <authorList>
            <person name="Lanie J.A."/>
            <person name="Ng W.-L."/>
            <person name="Kazmierczak K.M."/>
            <person name="Andrzejewski T.M."/>
            <person name="Davidsen T.M."/>
            <person name="Wayne K.J."/>
            <person name="Tettelin H."/>
            <person name="Glass J.I."/>
            <person name="Rusch D."/>
            <person name="Podicherti R."/>
            <person name="Tsui H.-C.T."/>
            <person name="Winkler M.E."/>
        </authorList>
    </citation>
    <scope>NUCLEOTIDE SEQUENCE</scope>
</reference>
<dbReference type="AlphaFoldDB" id="A0A382HMM2"/>
<protein>
    <recommendedName>
        <fullName evidence="1">PhoU domain-containing protein</fullName>
    </recommendedName>
</protein>
<name>A0A382HMM2_9ZZZZ</name>
<dbReference type="EMBL" id="UINC01062182">
    <property type="protein sequence ID" value="SVB88548.1"/>
    <property type="molecule type" value="Genomic_DNA"/>
</dbReference>